<keyword evidence="4" id="KW-1185">Reference proteome</keyword>
<name>A0ABV3K0Y2_STRON</name>
<dbReference type="Gene3D" id="1.10.260.40">
    <property type="entry name" value="lambda repressor-like DNA-binding domains"/>
    <property type="match status" value="1"/>
</dbReference>
<dbReference type="EMBL" id="JBFAUK010000016">
    <property type="protein sequence ID" value="MEV5508811.1"/>
    <property type="molecule type" value="Genomic_DNA"/>
</dbReference>
<dbReference type="CDD" id="cd00093">
    <property type="entry name" value="HTH_XRE"/>
    <property type="match status" value="1"/>
</dbReference>
<evidence type="ECO:0000256" key="1">
    <source>
        <dbReference type="SAM" id="MobiDB-lite"/>
    </source>
</evidence>
<protein>
    <submittedName>
        <fullName evidence="3">Helix-turn-helix transcriptional regulator</fullName>
    </submittedName>
</protein>
<organism evidence="3 4">
    <name type="scientific">Streptomyces orinoci</name>
    <name type="common">Streptoverticillium orinoci</name>
    <dbReference type="NCBI Taxonomy" id="67339"/>
    <lineage>
        <taxon>Bacteria</taxon>
        <taxon>Bacillati</taxon>
        <taxon>Actinomycetota</taxon>
        <taxon>Actinomycetes</taxon>
        <taxon>Kitasatosporales</taxon>
        <taxon>Streptomycetaceae</taxon>
        <taxon>Streptomyces</taxon>
    </lineage>
</organism>
<evidence type="ECO:0000259" key="2">
    <source>
        <dbReference type="PROSITE" id="PS50943"/>
    </source>
</evidence>
<sequence>MINLNGKDGARMVGGRARARPPRQMTHDPEAWPDVASPDAGAEAVRQIARHLARAMDDRGLSLRAAAAGSGVNRQAIADLLAGKSWPDVATIARLTAFTGVHLWPTGPVSVRKSKQ</sequence>
<evidence type="ECO:0000313" key="3">
    <source>
        <dbReference type="EMBL" id="MEV5508811.1"/>
    </source>
</evidence>
<evidence type="ECO:0000313" key="4">
    <source>
        <dbReference type="Proteomes" id="UP001552594"/>
    </source>
</evidence>
<feature type="region of interest" description="Disordered" evidence="1">
    <location>
        <begin position="1"/>
        <end position="39"/>
    </location>
</feature>
<proteinExistence type="predicted"/>
<dbReference type="SMART" id="SM00530">
    <property type="entry name" value="HTH_XRE"/>
    <property type="match status" value="1"/>
</dbReference>
<dbReference type="InterPro" id="IPR001387">
    <property type="entry name" value="Cro/C1-type_HTH"/>
</dbReference>
<dbReference type="Proteomes" id="UP001552594">
    <property type="component" value="Unassembled WGS sequence"/>
</dbReference>
<dbReference type="Pfam" id="PF01381">
    <property type="entry name" value="HTH_3"/>
    <property type="match status" value="1"/>
</dbReference>
<dbReference type="InterPro" id="IPR010982">
    <property type="entry name" value="Lambda_DNA-bd_dom_sf"/>
</dbReference>
<dbReference type="RefSeq" id="WP_241561551.1">
    <property type="nucleotide sequence ID" value="NZ_JBFAUK010000016.1"/>
</dbReference>
<feature type="domain" description="HTH cro/C1-type" evidence="2">
    <location>
        <begin position="52"/>
        <end position="103"/>
    </location>
</feature>
<dbReference type="PROSITE" id="PS50943">
    <property type="entry name" value="HTH_CROC1"/>
    <property type="match status" value="1"/>
</dbReference>
<comment type="caution">
    <text evidence="3">The sequence shown here is derived from an EMBL/GenBank/DDBJ whole genome shotgun (WGS) entry which is preliminary data.</text>
</comment>
<reference evidence="3 4" key="1">
    <citation type="submission" date="2024-06" db="EMBL/GenBank/DDBJ databases">
        <title>The Natural Products Discovery Center: Release of the First 8490 Sequenced Strains for Exploring Actinobacteria Biosynthetic Diversity.</title>
        <authorList>
            <person name="Kalkreuter E."/>
            <person name="Kautsar S.A."/>
            <person name="Yang D."/>
            <person name="Bader C.D."/>
            <person name="Teijaro C.N."/>
            <person name="Fluegel L."/>
            <person name="Davis C.M."/>
            <person name="Simpson J.R."/>
            <person name="Lauterbach L."/>
            <person name="Steele A.D."/>
            <person name="Gui C."/>
            <person name="Meng S."/>
            <person name="Li G."/>
            <person name="Viehrig K."/>
            <person name="Ye F."/>
            <person name="Su P."/>
            <person name="Kiefer A.F."/>
            <person name="Nichols A."/>
            <person name="Cepeda A.J."/>
            <person name="Yan W."/>
            <person name="Fan B."/>
            <person name="Jiang Y."/>
            <person name="Adhikari A."/>
            <person name="Zheng C.-J."/>
            <person name="Schuster L."/>
            <person name="Cowan T.M."/>
            <person name="Smanski M.J."/>
            <person name="Chevrette M.G."/>
            <person name="De Carvalho L.P.S."/>
            <person name="Shen B."/>
        </authorList>
    </citation>
    <scope>NUCLEOTIDE SEQUENCE [LARGE SCALE GENOMIC DNA]</scope>
    <source>
        <strain evidence="3 4">NPDC052347</strain>
    </source>
</reference>
<dbReference type="SUPFAM" id="SSF47413">
    <property type="entry name" value="lambda repressor-like DNA-binding domains"/>
    <property type="match status" value="1"/>
</dbReference>
<gene>
    <name evidence="3" type="ORF">AB0L16_20570</name>
</gene>
<accession>A0ABV3K0Y2</accession>